<dbReference type="PANTHER" id="PTHR42899:SF1">
    <property type="entry name" value="SPERMATOGENESIS-ASSOCIATED PROTEIN 20"/>
    <property type="match status" value="1"/>
</dbReference>
<dbReference type="InterPro" id="IPR036249">
    <property type="entry name" value="Thioredoxin-like_sf"/>
</dbReference>
<dbReference type="PANTHER" id="PTHR42899">
    <property type="entry name" value="SPERMATOGENESIS-ASSOCIATED PROTEIN 20"/>
    <property type="match status" value="1"/>
</dbReference>
<proteinExistence type="predicted"/>
<dbReference type="PIRSF" id="PIRSF006402">
    <property type="entry name" value="UCP006402_thioredoxin"/>
    <property type="match status" value="1"/>
</dbReference>
<sequence>MANRLAQATSPYLQQHRDNPVHWWEWGADAFAEAARRDVPVLVSTGYAACHWCHVMAHESFEDPQTAAEMNAAFVCVKVDREERPDVDAVHMAATTAMTGQGGWPMTTFCTPEGQIFYAGTYFPPRAHPQLPAFRQVLAAVAEAWRDRREEVLASGARIATALATPQLPASAEVPTDRLAAEAVRRLLTEEDRERGGFGGAPKFPPSMVVEFLLRHAARTGSAEAAGLASRTLTAMARGGIHDQVGGGFARYAVDAAWVVPHFEKMLYDNALLARAYVHSFRATGNAEHRRVAEGTCDWMIAELQTSEGAFAASLDADTPVPDPDGRVHAVEGATYVWTPAELLEVLGVEDGPWAVELFRVSETGTFEHGTSTLQLDRALADDELDRFARVRERLAAARADRPQPGRDDKVVLAWNGLAVAALAEAGAVFGRPDLLVAARRAAELLVSVHRVEGRWRRVSRDGVVGEPPAVLEDLGDLGEGVLALYAVSGEIRWFDVALDLGEQVRTAFTDEQGRLVDVAEHAVDPALAAARAGEGRATDPTDGATPSGTSAAAGLLLSLGALTGAEEFREAASRALGPAVAVGGAAPRFAGQGLAVAEAWLDGPREVAVLSDPGDPAGAELHRTALAGTAPGLVVARGLPGSERPELLAHRGLVGGEPAAYVCRGQVCDAPTTDPAALRAALS</sequence>
<comment type="caution">
    <text evidence="3">The sequence shown here is derived from an EMBL/GenBank/DDBJ whole genome shotgun (WGS) entry which is preliminary data.</text>
</comment>
<dbReference type="Pfam" id="PF03190">
    <property type="entry name" value="Thioredox_DsbH"/>
    <property type="match status" value="1"/>
</dbReference>
<dbReference type="SUPFAM" id="SSF52833">
    <property type="entry name" value="Thioredoxin-like"/>
    <property type="match status" value="1"/>
</dbReference>
<feature type="region of interest" description="Disordered" evidence="1">
    <location>
        <begin position="531"/>
        <end position="550"/>
    </location>
</feature>
<organism evidence="3 4">
    <name type="scientific">Kineococcus gynurae</name>
    <dbReference type="NCBI Taxonomy" id="452979"/>
    <lineage>
        <taxon>Bacteria</taxon>
        <taxon>Bacillati</taxon>
        <taxon>Actinomycetota</taxon>
        <taxon>Actinomycetes</taxon>
        <taxon>Kineosporiales</taxon>
        <taxon>Kineosporiaceae</taxon>
        <taxon>Kineococcus</taxon>
    </lineage>
</organism>
<dbReference type="InterPro" id="IPR004879">
    <property type="entry name" value="Ssp411-like_TRX"/>
</dbReference>
<evidence type="ECO:0000313" key="3">
    <source>
        <dbReference type="EMBL" id="MFB9375653.1"/>
    </source>
</evidence>
<reference evidence="3 4" key="1">
    <citation type="submission" date="2024-09" db="EMBL/GenBank/DDBJ databases">
        <authorList>
            <person name="Sun Q."/>
            <person name="Mori K."/>
        </authorList>
    </citation>
    <scope>NUCLEOTIDE SEQUENCE [LARGE SCALE GENOMIC DNA]</scope>
    <source>
        <strain evidence="3 4">TISTR 1856</strain>
    </source>
</reference>
<dbReference type="CDD" id="cd02955">
    <property type="entry name" value="SSP411"/>
    <property type="match status" value="1"/>
</dbReference>
<dbReference type="InterPro" id="IPR008928">
    <property type="entry name" value="6-hairpin_glycosidase_sf"/>
</dbReference>
<feature type="domain" description="Spermatogenesis-associated protein 20-like TRX" evidence="2">
    <location>
        <begin position="3"/>
        <end position="163"/>
    </location>
</feature>
<keyword evidence="4" id="KW-1185">Reference proteome</keyword>
<evidence type="ECO:0000256" key="1">
    <source>
        <dbReference type="SAM" id="MobiDB-lite"/>
    </source>
</evidence>
<dbReference type="Gene3D" id="3.40.30.10">
    <property type="entry name" value="Glutaredoxin"/>
    <property type="match status" value="1"/>
</dbReference>
<dbReference type="RefSeq" id="WP_380140148.1">
    <property type="nucleotide sequence ID" value="NZ_JBHLUI010000012.1"/>
</dbReference>
<accession>A0ABV5LNP3</accession>
<dbReference type="EMBL" id="JBHMDM010000001">
    <property type="protein sequence ID" value="MFB9375653.1"/>
    <property type="molecule type" value="Genomic_DNA"/>
</dbReference>
<name>A0ABV5LNP3_9ACTN</name>
<dbReference type="SUPFAM" id="SSF48208">
    <property type="entry name" value="Six-hairpin glycosidases"/>
    <property type="match status" value="1"/>
</dbReference>
<dbReference type="InterPro" id="IPR024705">
    <property type="entry name" value="Ssp411"/>
</dbReference>
<dbReference type="Proteomes" id="UP001589748">
    <property type="component" value="Unassembled WGS sequence"/>
</dbReference>
<protein>
    <submittedName>
        <fullName evidence="3">Thioredoxin domain-containing protein</fullName>
    </submittedName>
</protein>
<gene>
    <name evidence="3" type="ORF">ACFFVI_01600</name>
</gene>
<evidence type="ECO:0000313" key="4">
    <source>
        <dbReference type="Proteomes" id="UP001589748"/>
    </source>
</evidence>
<evidence type="ECO:0000259" key="2">
    <source>
        <dbReference type="Pfam" id="PF03190"/>
    </source>
</evidence>